<organism evidence="3 4">
    <name type="scientific">Xylocopilactobacillus apicola</name>
    <dbReference type="NCBI Taxonomy" id="2932184"/>
    <lineage>
        <taxon>Bacteria</taxon>
        <taxon>Bacillati</taxon>
        <taxon>Bacillota</taxon>
        <taxon>Bacilli</taxon>
        <taxon>Lactobacillales</taxon>
        <taxon>Lactobacillaceae</taxon>
        <taxon>Xylocopilactobacillus</taxon>
    </lineage>
</organism>
<feature type="transmembrane region" description="Helical" evidence="1">
    <location>
        <begin position="331"/>
        <end position="357"/>
    </location>
</feature>
<feature type="domain" description="Acyltransferase 3" evidence="2">
    <location>
        <begin position="14"/>
        <end position="348"/>
    </location>
</feature>
<dbReference type="Pfam" id="PF01757">
    <property type="entry name" value="Acyl_transf_3"/>
    <property type="match status" value="1"/>
</dbReference>
<evidence type="ECO:0000313" key="4">
    <source>
        <dbReference type="Proteomes" id="UP001321861"/>
    </source>
</evidence>
<dbReference type="KEGG" id="xap:XA3_10140"/>
<feature type="transmembrane region" description="Helical" evidence="1">
    <location>
        <begin position="48"/>
        <end position="68"/>
    </location>
</feature>
<dbReference type="GO" id="GO:0016747">
    <property type="term" value="F:acyltransferase activity, transferring groups other than amino-acyl groups"/>
    <property type="evidence" value="ECO:0007669"/>
    <property type="project" value="InterPro"/>
</dbReference>
<evidence type="ECO:0000313" key="3">
    <source>
        <dbReference type="EMBL" id="BDR58573.1"/>
    </source>
</evidence>
<evidence type="ECO:0000259" key="2">
    <source>
        <dbReference type="Pfam" id="PF01757"/>
    </source>
</evidence>
<dbReference type="RefSeq" id="WP_317636451.1">
    <property type="nucleotide sequence ID" value="NZ_AP026802.1"/>
</dbReference>
<protein>
    <submittedName>
        <fullName evidence="3">Membrane protein</fullName>
    </submittedName>
</protein>
<dbReference type="Proteomes" id="UP001321861">
    <property type="component" value="Chromosome"/>
</dbReference>
<proteinExistence type="predicted"/>
<feature type="transmembrane region" description="Helical" evidence="1">
    <location>
        <begin position="202"/>
        <end position="219"/>
    </location>
</feature>
<dbReference type="InterPro" id="IPR002656">
    <property type="entry name" value="Acyl_transf_3_dom"/>
</dbReference>
<gene>
    <name evidence="3" type="ORF">XA3_10140</name>
</gene>
<sequence length="366" mass="43029">MKEECTHNGADIGDYLKLCACTAVILQTILGLALSVHPSNGIQVGIGYLYNFVKFTAPAFIFGILYTTTRTTVHGSEHLSYKQYLKNSWHNLFVPTIWWTSVYLFFLPYVQQVNHYHDLPSFIWQFINGNGAPHLWYNTMMLQFIILMPIFWAIATWCRDNQTRGWIIIGLTVIITACWLWFYDTNVFHGTHEKDWYLFDRLFLSFFIYGVFGTLAWQYRKYFNQMIQKFWWIFLLVFVGSFWWINQELISFGTPVLLTNAPYYKPSMTIYDLAMIMLIAAIALYQINRQIKFTARVHQFAGFAYKAYLSNVLWAQLIWHTFGQSLMKANTIIGIIVIYILTWCLAFASAFGIHFVWQNIKKMLSK</sequence>
<keyword evidence="1" id="KW-1133">Transmembrane helix</keyword>
<reference evidence="3 4" key="1">
    <citation type="journal article" date="2023" name="Microbiol. Spectr.">
        <title>Symbiosis of Carpenter Bees with Uncharacterized Lactic Acid Bacteria Showing NAD Auxotrophy.</title>
        <authorList>
            <person name="Kawasaki S."/>
            <person name="Ozawa K."/>
            <person name="Mori T."/>
            <person name="Yamamoto A."/>
            <person name="Ito M."/>
            <person name="Ohkuma M."/>
            <person name="Sakamoto M."/>
            <person name="Matsutani M."/>
        </authorList>
    </citation>
    <scope>NUCLEOTIDE SEQUENCE [LARGE SCALE GENOMIC DNA]</scope>
    <source>
        <strain evidence="3 4">XA3</strain>
    </source>
</reference>
<keyword evidence="1" id="KW-0812">Transmembrane</keyword>
<feature type="transmembrane region" description="Helical" evidence="1">
    <location>
        <begin position="165"/>
        <end position="182"/>
    </location>
</feature>
<feature type="transmembrane region" description="Helical" evidence="1">
    <location>
        <begin position="300"/>
        <end position="319"/>
    </location>
</feature>
<keyword evidence="4" id="KW-1185">Reference proteome</keyword>
<dbReference type="AlphaFoldDB" id="A0AAU9D515"/>
<keyword evidence="1" id="KW-0472">Membrane</keyword>
<dbReference type="EMBL" id="AP026802">
    <property type="protein sequence ID" value="BDR58573.1"/>
    <property type="molecule type" value="Genomic_DNA"/>
</dbReference>
<feature type="transmembrane region" description="Helical" evidence="1">
    <location>
        <begin position="15"/>
        <end position="36"/>
    </location>
</feature>
<feature type="transmembrane region" description="Helical" evidence="1">
    <location>
        <begin position="270"/>
        <end position="288"/>
    </location>
</feature>
<name>A0AAU9D515_9LACO</name>
<feature type="transmembrane region" description="Helical" evidence="1">
    <location>
        <begin position="89"/>
        <end position="110"/>
    </location>
</feature>
<evidence type="ECO:0000256" key="1">
    <source>
        <dbReference type="SAM" id="Phobius"/>
    </source>
</evidence>
<feature type="transmembrane region" description="Helical" evidence="1">
    <location>
        <begin position="231"/>
        <end position="250"/>
    </location>
</feature>
<accession>A0AAU9D515</accession>
<feature type="transmembrane region" description="Helical" evidence="1">
    <location>
        <begin position="135"/>
        <end position="158"/>
    </location>
</feature>